<keyword evidence="2" id="KW-0479">Metal-binding</keyword>
<evidence type="ECO:0000256" key="6">
    <source>
        <dbReference type="RuleBase" id="RU003465"/>
    </source>
</evidence>
<dbReference type="SUPFAM" id="SSF52058">
    <property type="entry name" value="L domain-like"/>
    <property type="match status" value="1"/>
</dbReference>
<dbReference type="Pfam" id="PF13855">
    <property type="entry name" value="LRR_8"/>
    <property type="match status" value="1"/>
</dbReference>
<dbReference type="SUPFAM" id="SSF81606">
    <property type="entry name" value="PP2C-like"/>
    <property type="match status" value="1"/>
</dbReference>
<evidence type="ECO:0000259" key="8">
    <source>
        <dbReference type="PROSITE" id="PS51746"/>
    </source>
</evidence>
<name>A0A1J4L1X2_9EUKA</name>
<gene>
    <name evidence="9" type="ORF">TRFO_41315</name>
</gene>
<dbReference type="CDD" id="cd00143">
    <property type="entry name" value="PP2Cc"/>
    <property type="match status" value="1"/>
</dbReference>
<reference evidence="9" key="1">
    <citation type="submission" date="2016-10" db="EMBL/GenBank/DDBJ databases">
        <authorList>
            <person name="Benchimol M."/>
            <person name="Almeida L.G."/>
            <person name="Vasconcelos A.T."/>
            <person name="Perreira-Neves A."/>
            <person name="Rosa I.A."/>
            <person name="Tasca T."/>
            <person name="Bogo M.R."/>
            <person name="de Souza W."/>
        </authorList>
    </citation>
    <scope>NUCLEOTIDE SEQUENCE [LARGE SCALE GENOMIC DNA]</scope>
    <source>
        <strain evidence="9">K</strain>
    </source>
</reference>
<evidence type="ECO:0000256" key="7">
    <source>
        <dbReference type="SAM" id="MobiDB-lite"/>
    </source>
</evidence>
<dbReference type="InterPro" id="IPR036457">
    <property type="entry name" value="PPM-type-like_dom_sf"/>
</dbReference>
<keyword evidence="5 6" id="KW-0904">Protein phosphatase</keyword>
<dbReference type="InterPro" id="IPR015655">
    <property type="entry name" value="PP2C"/>
</dbReference>
<dbReference type="RefSeq" id="XP_068370208.1">
    <property type="nucleotide sequence ID" value="XM_068513703.1"/>
</dbReference>
<comment type="caution">
    <text evidence="9">The sequence shown here is derived from an EMBL/GenBank/DDBJ whole genome shotgun (WGS) entry which is preliminary data.</text>
</comment>
<feature type="region of interest" description="Disordered" evidence="7">
    <location>
        <begin position="349"/>
        <end position="370"/>
    </location>
</feature>
<evidence type="ECO:0000256" key="4">
    <source>
        <dbReference type="ARBA" id="ARBA00022801"/>
    </source>
</evidence>
<dbReference type="PANTHER" id="PTHR47992">
    <property type="entry name" value="PROTEIN PHOSPHATASE"/>
    <property type="match status" value="1"/>
</dbReference>
<dbReference type="InterPro" id="IPR000222">
    <property type="entry name" value="PP2C_BS"/>
</dbReference>
<dbReference type="GO" id="GO:0046872">
    <property type="term" value="F:metal ion binding"/>
    <property type="evidence" value="ECO:0007669"/>
    <property type="project" value="UniProtKB-KW"/>
</dbReference>
<dbReference type="InterPro" id="IPR003591">
    <property type="entry name" value="Leu-rich_rpt_typical-subtyp"/>
</dbReference>
<dbReference type="PRINTS" id="PR00019">
    <property type="entry name" value="LEURICHRPT"/>
</dbReference>
<dbReference type="PROSITE" id="PS51450">
    <property type="entry name" value="LRR"/>
    <property type="match status" value="1"/>
</dbReference>
<sequence>MTEVAISSATDVIKELLHLQKATTISITRCGMLNIPRIVLFLPQLTTLDLSSNPINSLDILWESNLPSLRELNLSACWLRSLPFGPPTFYSTLETLNLDGNFLGRFTPNFSMFKNLKKLSIVGNDFLTVPILPNHLETLCFRLNSFQVIPSSSISIFDASYCSLPFSITILSRQITFLDLSHCGISGDFIVPPMPLLDTFSASYNDITSLKFESSRRVTTIRLSYNGITEFPDFMFRLPMLRIAELSHNAISSIPNDLTGLKRVESLDLSHNQLITGRLILPQRIQAIRLSFNFSVTFESFPFSLKELDVSFCRVATIPPIPPSLQWLSCYFVSRLIVSDRIKAITNETNPETEKISSKPSKNNHNMKGNENSLNENCINYIQGDSDDSSTDSIVSTESINTMTNVSINRDNSLDGDFHNHAFSQERPIRFGEISVGPETLMNDKFSDYIGCSATAGRSTKYEDNFLYTKVNNINFIGVFDGHVGHQAAFLSAKSFVTLLERIVAPVFNDDSSQVIKNAIRRTFTLVNEELRHNAVKDGTTAVIAGINDDKLVVSHLGDSLALMICKDKEEWLTRPHRPTERNEYNRMRAGQKAVSSDWRIDGKLCVSRSLGDFWCCDGMYDEPDVVIRKVPDNIMSIVLGCDGLWDYVDSGVVCNVVRAIRDPVRASKLLQDYAFASGSTDNISVIVMNFPETHHTNYD</sequence>
<feature type="compositionally biased region" description="Polar residues" evidence="7">
    <location>
        <begin position="358"/>
        <end position="370"/>
    </location>
</feature>
<dbReference type="Gene3D" id="3.60.40.10">
    <property type="entry name" value="PPM-type phosphatase domain"/>
    <property type="match status" value="1"/>
</dbReference>
<keyword evidence="3" id="KW-0677">Repeat</keyword>
<dbReference type="SMART" id="SM00332">
    <property type="entry name" value="PP2Cc"/>
    <property type="match status" value="1"/>
</dbReference>
<feature type="domain" description="PPM-type phosphatase" evidence="8">
    <location>
        <begin position="449"/>
        <end position="691"/>
    </location>
</feature>
<dbReference type="VEuPathDB" id="TrichDB:TRFO_41315"/>
<evidence type="ECO:0000256" key="3">
    <source>
        <dbReference type="ARBA" id="ARBA00022737"/>
    </source>
</evidence>
<evidence type="ECO:0000256" key="5">
    <source>
        <dbReference type="ARBA" id="ARBA00022912"/>
    </source>
</evidence>
<keyword evidence="4 6" id="KW-0378">Hydrolase</keyword>
<evidence type="ECO:0000313" key="9">
    <source>
        <dbReference type="EMBL" id="OHT17072.1"/>
    </source>
</evidence>
<dbReference type="GO" id="GO:0004722">
    <property type="term" value="F:protein serine/threonine phosphatase activity"/>
    <property type="evidence" value="ECO:0007669"/>
    <property type="project" value="InterPro"/>
</dbReference>
<comment type="similarity">
    <text evidence="6">Belongs to the PP2C family.</text>
</comment>
<dbReference type="InterPro" id="IPR032675">
    <property type="entry name" value="LRR_dom_sf"/>
</dbReference>
<organism evidence="9 10">
    <name type="scientific">Tritrichomonas foetus</name>
    <dbReference type="NCBI Taxonomy" id="1144522"/>
    <lineage>
        <taxon>Eukaryota</taxon>
        <taxon>Metamonada</taxon>
        <taxon>Parabasalia</taxon>
        <taxon>Tritrichomonadida</taxon>
        <taxon>Tritrichomonadidae</taxon>
        <taxon>Tritrichomonas</taxon>
    </lineage>
</organism>
<dbReference type="PROSITE" id="PS01032">
    <property type="entry name" value="PPM_1"/>
    <property type="match status" value="1"/>
</dbReference>
<proteinExistence type="inferred from homology"/>
<evidence type="ECO:0000313" key="10">
    <source>
        <dbReference type="Proteomes" id="UP000179807"/>
    </source>
</evidence>
<dbReference type="InterPro" id="IPR025875">
    <property type="entry name" value="Leu-rich_rpt_4"/>
</dbReference>
<dbReference type="Proteomes" id="UP000179807">
    <property type="component" value="Unassembled WGS sequence"/>
</dbReference>
<dbReference type="GeneID" id="94848407"/>
<dbReference type="Pfam" id="PF12799">
    <property type="entry name" value="LRR_4"/>
    <property type="match status" value="1"/>
</dbReference>
<dbReference type="InterPro" id="IPR001932">
    <property type="entry name" value="PPM-type_phosphatase-like_dom"/>
</dbReference>
<dbReference type="Gene3D" id="3.80.10.10">
    <property type="entry name" value="Ribonuclease Inhibitor"/>
    <property type="match status" value="2"/>
</dbReference>
<dbReference type="SMART" id="SM00369">
    <property type="entry name" value="LRR_TYP"/>
    <property type="match status" value="3"/>
</dbReference>
<dbReference type="OrthoDB" id="10264738at2759"/>
<dbReference type="PROSITE" id="PS51746">
    <property type="entry name" value="PPM_2"/>
    <property type="match status" value="1"/>
</dbReference>
<dbReference type="EMBL" id="MLAK01000041">
    <property type="protein sequence ID" value="OHT17072.1"/>
    <property type="molecule type" value="Genomic_DNA"/>
</dbReference>
<dbReference type="AlphaFoldDB" id="A0A1J4L1X2"/>
<dbReference type="Pfam" id="PF00481">
    <property type="entry name" value="PP2C"/>
    <property type="match status" value="1"/>
</dbReference>
<keyword evidence="1" id="KW-0433">Leucine-rich repeat</keyword>
<evidence type="ECO:0000256" key="1">
    <source>
        <dbReference type="ARBA" id="ARBA00022614"/>
    </source>
</evidence>
<dbReference type="InterPro" id="IPR001611">
    <property type="entry name" value="Leu-rich_rpt"/>
</dbReference>
<protein>
    <recommendedName>
        <fullName evidence="8">PPM-type phosphatase domain-containing protein</fullName>
    </recommendedName>
</protein>
<evidence type="ECO:0000256" key="2">
    <source>
        <dbReference type="ARBA" id="ARBA00022723"/>
    </source>
</evidence>
<accession>A0A1J4L1X2</accession>
<keyword evidence="10" id="KW-1185">Reference proteome</keyword>